<name>A0ABV2BSX1_9GAMM</name>
<dbReference type="PANTHER" id="PTHR30381:SF0">
    <property type="entry name" value="FLAGELLAR P-RING PROTEIN"/>
    <property type="match status" value="1"/>
</dbReference>
<sequence length="365" mass="38688">MKRFYLVLILSLGCFGLPVLAERLKDITSVQGVRENQLIGYGLVVGLDGTGEKTRYTEQTFRTMLARFGINVPQGSQLKLKNTAAVAVHATLPAFAKAGQRIDITVSSLGEAKSLRGGTLLMTPLRGTDGKTYAIAQGNLIVGGFGALGADGSKISVNHQTVGRVPNGATVEQMVATNFLSHDYLVFNLNKPDFTTAVRVAKAINQLVGSQTAKPIDQTSIQVNAPRDAAQRIHYLSVLENIEVQPAESIGRIVVNSRTGTIVIGKHVNLKEAAVAHGNLIVKIKENIDVSQPGPLATQGQTVATPNSELEVSQDNNRMFHFKPGATLQQLVEAVNAVGAAPGDVMAILEALKQAGAISGELVVI</sequence>
<accession>A0ABV2BSX1</accession>
<keyword evidence="1" id="KW-0282">Flagellum</keyword>
<keyword evidence="1" id="KW-0969">Cilium</keyword>
<organism evidence="1 2">
    <name type="scientific">Aliikangiella maris</name>
    <dbReference type="NCBI Taxonomy" id="3162458"/>
    <lineage>
        <taxon>Bacteria</taxon>
        <taxon>Pseudomonadati</taxon>
        <taxon>Pseudomonadota</taxon>
        <taxon>Gammaproteobacteria</taxon>
        <taxon>Oceanospirillales</taxon>
        <taxon>Pleioneaceae</taxon>
        <taxon>Aliikangiella</taxon>
    </lineage>
</organism>
<dbReference type="NCBIfam" id="NF003676">
    <property type="entry name" value="PRK05303.1"/>
    <property type="match status" value="1"/>
</dbReference>
<dbReference type="Proteomes" id="UP001548189">
    <property type="component" value="Unassembled WGS sequence"/>
</dbReference>
<dbReference type="PANTHER" id="PTHR30381">
    <property type="entry name" value="FLAGELLAR P-RING PERIPLASMIC PROTEIN FLGI"/>
    <property type="match status" value="1"/>
</dbReference>
<keyword evidence="1" id="KW-0966">Cell projection</keyword>
<evidence type="ECO:0000313" key="2">
    <source>
        <dbReference type="Proteomes" id="UP001548189"/>
    </source>
</evidence>
<dbReference type="Pfam" id="PF02119">
    <property type="entry name" value="FlgI"/>
    <property type="match status" value="1"/>
</dbReference>
<protein>
    <submittedName>
        <fullName evidence="1">Flagellar basal body P-ring protein FlgI</fullName>
    </submittedName>
</protein>
<dbReference type="HAMAP" id="MF_00416">
    <property type="entry name" value="FlgI"/>
    <property type="match status" value="1"/>
</dbReference>
<evidence type="ECO:0000313" key="1">
    <source>
        <dbReference type="EMBL" id="MET1255025.1"/>
    </source>
</evidence>
<keyword evidence="2" id="KW-1185">Reference proteome</keyword>
<reference evidence="1 2" key="1">
    <citation type="submission" date="2024-06" db="EMBL/GenBank/DDBJ databases">
        <authorList>
            <person name="Li F."/>
        </authorList>
    </citation>
    <scope>NUCLEOTIDE SEQUENCE [LARGE SCALE GENOMIC DNA]</scope>
    <source>
        <strain evidence="1 2">GXAS 311</strain>
    </source>
</reference>
<comment type="caution">
    <text evidence="1">The sequence shown here is derived from an EMBL/GenBank/DDBJ whole genome shotgun (WGS) entry which is preliminary data.</text>
</comment>
<dbReference type="InterPro" id="IPR001782">
    <property type="entry name" value="Flag_FlgI"/>
</dbReference>
<proteinExistence type="inferred from homology"/>
<dbReference type="EMBL" id="JBEVCJ010000007">
    <property type="protein sequence ID" value="MET1255025.1"/>
    <property type="molecule type" value="Genomic_DNA"/>
</dbReference>
<dbReference type="PRINTS" id="PR01010">
    <property type="entry name" value="FLGPRINGFLGI"/>
</dbReference>
<gene>
    <name evidence="1" type="ORF">ABVT43_07810</name>
</gene>